<dbReference type="AlphaFoldDB" id="A0A3M7PKI0"/>
<accession>A0A3M7PKI0</accession>
<gene>
    <name evidence="1" type="ORF">BpHYR1_029073</name>
</gene>
<evidence type="ECO:0000313" key="2">
    <source>
        <dbReference type="Proteomes" id="UP000276133"/>
    </source>
</evidence>
<sequence>MFNNKNKGIRIIQNSVVLKLKYDTLSSILNHKALNKLKLLIVLNQIFELSERYVRAGDFESRYIEYLTSLFTFLKFYFYFAF</sequence>
<dbReference type="EMBL" id="REGN01010154">
    <property type="protein sequence ID" value="RMZ99579.1"/>
    <property type="molecule type" value="Genomic_DNA"/>
</dbReference>
<keyword evidence="2" id="KW-1185">Reference proteome</keyword>
<protein>
    <submittedName>
        <fullName evidence="1">Uncharacterized protein</fullName>
    </submittedName>
</protein>
<evidence type="ECO:0000313" key="1">
    <source>
        <dbReference type="EMBL" id="RMZ99579.1"/>
    </source>
</evidence>
<proteinExistence type="predicted"/>
<organism evidence="1 2">
    <name type="scientific">Brachionus plicatilis</name>
    <name type="common">Marine rotifer</name>
    <name type="synonym">Brachionus muelleri</name>
    <dbReference type="NCBI Taxonomy" id="10195"/>
    <lineage>
        <taxon>Eukaryota</taxon>
        <taxon>Metazoa</taxon>
        <taxon>Spiralia</taxon>
        <taxon>Gnathifera</taxon>
        <taxon>Rotifera</taxon>
        <taxon>Eurotatoria</taxon>
        <taxon>Monogononta</taxon>
        <taxon>Pseudotrocha</taxon>
        <taxon>Ploima</taxon>
        <taxon>Brachionidae</taxon>
        <taxon>Brachionus</taxon>
    </lineage>
</organism>
<name>A0A3M7PKI0_BRAPC</name>
<comment type="caution">
    <text evidence="1">The sequence shown here is derived from an EMBL/GenBank/DDBJ whole genome shotgun (WGS) entry which is preliminary data.</text>
</comment>
<reference evidence="1 2" key="1">
    <citation type="journal article" date="2018" name="Sci. Rep.">
        <title>Genomic signatures of local adaptation to the degree of environmental predictability in rotifers.</title>
        <authorList>
            <person name="Franch-Gras L."/>
            <person name="Hahn C."/>
            <person name="Garcia-Roger E.M."/>
            <person name="Carmona M.J."/>
            <person name="Serra M."/>
            <person name="Gomez A."/>
        </authorList>
    </citation>
    <scope>NUCLEOTIDE SEQUENCE [LARGE SCALE GENOMIC DNA]</scope>
    <source>
        <strain evidence="1">HYR1</strain>
    </source>
</reference>
<dbReference type="Proteomes" id="UP000276133">
    <property type="component" value="Unassembled WGS sequence"/>
</dbReference>